<dbReference type="FunCoup" id="D8R3H3">
    <property type="interactions" value="1404"/>
</dbReference>
<gene>
    <name evidence="1" type="ORF">SELMODRAFT_143349</name>
</gene>
<dbReference type="OrthoDB" id="1885001at2759"/>
<dbReference type="SUPFAM" id="SSF141562">
    <property type="entry name" value="At5g01610-like"/>
    <property type="match status" value="1"/>
</dbReference>
<dbReference type="eggNOG" id="ENOG502RZ4J">
    <property type="taxonomic scope" value="Eukaryota"/>
</dbReference>
<name>D8R3H3_SELML</name>
<keyword evidence="2" id="KW-1185">Reference proteome</keyword>
<dbReference type="OMA" id="DHFARGE"/>
<reference evidence="1 2" key="1">
    <citation type="journal article" date="2011" name="Science">
        <title>The Selaginella genome identifies genetic changes associated with the evolution of vascular plants.</title>
        <authorList>
            <person name="Banks J.A."/>
            <person name="Nishiyama T."/>
            <person name="Hasebe M."/>
            <person name="Bowman J.L."/>
            <person name="Gribskov M."/>
            <person name="dePamphilis C."/>
            <person name="Albert V.A."/>
            <person name="Aono N."/>
            <person name="Aoyama T."/>
            <person name="Ambrose B.A."/>
            <person name="Ashton N.W."/>
            <person name="Axtell M.J."/>
            <person name="Barker E."/>
            <person name="Barker M.S."/>
            <person name="Bennetzen J.L."/>
            <person name="Bonawitz N.D."/>
            <person name="Chapple C."/>
            <person name="Cheng C."/>
            <person name="Correa L.G."/>
            <person name="Dacre M."/>
            <person name="DeBarry J."/>
            <person name="Dreyer I."/>
            <person name="Elias M."/>
            <person name="Engstrom E.M."/>
            <person name="Estelle M."/>
            <person name="Feng L."/>
            <person name="Finet C."/>
            <person name="Floyd S.K."/>
            <person name="Frommer W.B."/>
            <person name="Fujita T."/>
            <person name="Gramzow L."/>
            <person name="Gutensohn M."/>
            <person name="Harholt J."/>
            <person name="Hattori M."/>
            <person name="Heyl A."/>
            <person name="Hirai T."/>
            <person name="Hiwatashi Y."/>
            <person name="Ishikawa M."/>
            <person name="Iwata M."/>
            <person name="Karol K.G."/>
            <person name="Koehler B."/>
            <person name="Kolukisaoglu U."/>
            <person name="Kubo M."/>
            <person name="Kurata T."/>
            <person name="Lalonde S."/>
            <person name="Li K."/>
            <person name="Li Y."/>
            <person name="Litt A."/>
            <person name="Lyons E."/>
            <person name="Manning G."/>
            <person name="Maruyama T."/>
            <person name="Michael T.P."/>
            <person name="Mikami K."/>
            <person name="Miyazaki S."/>
            <person name="Morinaga S."/>
            <person name="Murata T."/>
            <person name="Mueller-Roeber B."/>
            <person name="Nelson D.R."/>
            <person name="Obara M."/>
            <person name="Oguri Y."/>
            <person name="Olmstead R.G."/>
            <person name="Onodera N."/>
            <person name="Petersen B.L."/>
            <person name="Pils B."/>
            <person name="Prigge M."/>
            <person name="Rensing S.A."/>
            <person name="Riano-Pachon D.M."/>
            <person name="Roberts A.W."/>
            <person name="Sato Y."/>
            <person name="Scheller H.V."/>
            <person name="Schulz B."/>
            <person name="Schulz C."/>
            <person name="Shakirov E.V."/>
            <person name="Shibagaki N."/>
            <person name="Shinohara N."/>
            <person name="Shippen D.E."/>
            <person name="Soerensen I."/>
            <person name="Sotooka R."/>
            <person name="Sugimoto N."/>
            <person name="Sugita M."/>
            <person name="Sumikawa N."/>
            <person name="Tanurdzic M."/>
            <person name="Theissen G."/>
            <person name="Ulvskov P."/>
            <person name="Wakazuki S."/>
            <person name="Weng J.K."/>
            <person name="Willats W.W."/>
            <person name="Wipf D."/>
            <person name="Wolf P.G."/>
            <person name="Yang L."/>
            <person name="Zimmer A.D."/>
            <person name="Zhu Q."/>
            <person name="Mitros T."/>
            <person name="Hellsten U."/>
            <person name="Loque D."/>
            <person name="Otillar R."/>
            <person name="Salamov A."/>
            <person name="Schmutz J."/>
            <person name="Shapiro H."/>
            <person name="Lindquist E."/>
            <person name="Lucas S."/>
            <person name="Rokhsar D."/>
            <person name="Grigoriev I.V."/>
        </authorList>
    </citation>
    <scope>NUCLEOTIDE SEQUENCE [LARGE SCALE GENOMIC DNA]</scope>
</reference>
<dbReference type="HOGENOM" id="CLU_105193_2_0_1"/>
<proteinExistence type="predicted"/>
<dbReference type="Gene3D" id="2.30.240.10">
    <property type="entry name" value="At5g01610-like"/>
    <property type="match status" value="1"/>
</dbReference>
<dbReference type="Gramene" id="EFJ32942">
    <property type="protein sequence ID" value="EFJ32942"/>
    <property type="gene ID" value="SELMODRAFT_143349"/>
</dbReference>
<dbReference type="PANTHER" id="PTHR31676:SF160">
    <property type="entry name" value="OS01G0652700 PROTEIN"/>
    <property type="match status" value="1"/>
</dbReference>
<evidence type="ECO:0000313" key="2">
    <source>
        <dbReference type="Proteomes" id="UP000001514"/>
    </source>
</evidence>
<dbReference type="Pfam" id="PF04398">
    <property type="entry name" value="DUF538"/>
    <property type="match status" value="1"/>
</dbReference>
<dbReference type="EMBL" id="GL377571">
    <property type="protein sequence ID" value="EFJ32942.1"/>
    <property type="molecule type" value="Genomic_DNA"/>
</dbReference>
<accession>D8R3H3</accession>
<sequence>MVVTEEQKKGGEMYQGHEVCLPKAVELLQQFGLPGGLLPLEDVEECGVVHDTGFVWILSKKKVDHYFKLAKRKVCYGTEITAHIVKNKLEQLRGVKARELLLWVDVNEIEVDQRDSGKIHFRGLAGITRTFPVECFAPGE</sequence>
<dbReference type="InterPro" id="IPR036758">
    <property type="entry name" value="At5g01610-like"/>
</dbReference>
<dbReference type="AlphaFoldDB" id="D8R3H3"/>
<organism evidence="2">
    <name type="scientific">Selaginella moellendorffii</name>
    <name type="common">Spikemoss</name>
    <dbReference type="NCBI Taxonomy" id="88036"/>
    <lineage>
        <taxon>Eukaryota</taxon>
        <taxon>Viridiplantae</taxon>
        <taxon>Streptophyta</taxon>
        <taxon>Embryophyta</taxon>
        <taxon>Tracheophyta</taxon>
        <taxon>Lycopodiopsida</taxon>
        <taxon>Selaginellales</taxon>
        <taxon>Selaginellaceae</taxon>
        <taxon>Selaginella</taxon>
    </lineage>
</organism>
<dbReference type="KEGG" id="smo:SELMODRAFT_143349"/>
<dbReference type="InterPro" id="IPR007493">
    <property type="entry name" value="DUF538"/>
</dbReference>
<dbReference type="Proteomes" id="UP000001514">
    <property type="component" value="Unassembled WGS sequence"/>
</dbReference>
<protein>
    <submittedName>
        <fullName evidence="1">Uncharacterized protein</fullName>
    </submittedName>
</protein>
<dbReference type="InParanoid" id="D8R3H3"/>
<evidence type="ECO:0000313" key="1">
    <source>
        <dbReference type="EMBL" id="EFJ32942.1"/>
    </source>
</evidence>
<dbReference type="PANTHER" id="PTHR31676">
    <property type="entry name" value="T31J12.3 PROTEIN-RELATED"/>
    <property type="match status" value="1"/>
</dbReference>